<sequence>MVLEKNYSSGFSTDCLSLFRLSQLYPCFCQQLLSGGKPPLILKINQTSVYFSKTHRLPPPMEKLEK</sequence>
<name>A0A0B1T002_OESDE</name>
<dbReference type="EMBL" id="KN554761">
    <property type="protein sequence ID" value="KHJ89082.1"/>
    <property type="molecule type" value="Genomic_DNA"/>
</dbReference>
<evidence type="ECO:0000313" key="2">
    <source>
        <dbReference type="Proteomes" id="UP000053660"/>
    </source>
</evidence>
<reference evidence="1 2" key="1">
    <citation type="submission" date="2014-03" db="EMBL/GenBank/DDBJ databases">
        <title>Draft genome of the hookworm Oesophagostomum dentatum.</title>
        <authorList>
            <person name="Mitreva M."/>
        </authorList>
    </citation>
    <scope>NUCLEOTIDE SEQUENCE [LARGE SCALE GENOMIC DNA]</scope>
    <source>
        <strain evidence="1 2">OD-Hann</strain>
    </source>
</reference>
<keyword evidence="2" id="KW-1185">Reference proteome</keyword>
<dbReference type="AlphaFoldDB" id="A0A0B1T002"/>
<organism evidence="1 2">
    <name type="scientific">Oesophagostomum dentatum</name>
    <name type="common">Nodular worm</name>
    <dbReference type="NCBI Taxonomy" id="61180"/>
    <lineage>
        <taxon>Eukaryota</taxon>
        <taxon>Metazoa</taxon>
        <taxon>Ecdysozoa</taxon>
        <taxon>Nematoda</taxon>
        <taxon>Chromadorea</taxon>
        <taxon>Rhabditida</taxon>
        <taxon>Rhabditina</taxon>
        <taxon>Rhabditomorpha</taxon>
        <taxon>Strongyloidea</taxon>
        <taxon>Strongylidae</taxon>
        <taxon>Oesophagostomum</taxon>
    </lineage>
</organism>
<dbReference type="Proteomes" id="UP000053660">
    <property type="component" value="Unassembled WGS sequence"/>
</dbReference>
<evidence type="ECO:0000313" key="1">
    <source>
        <dbReference type="EMBL" id="KHJ89082.1"/>
    </source>
</evidence>
<accession>A0A0B1T002</accession>
<proteinExistence type="predicted"/>
<gene>
    <name evidence="1" type="ORF">OESDEN_11105</name>
</gene>
<protein>
    <submittedName>
        <fullName evidence="1">Uncharacterized protein</fullName>
    </submittedName>
</protein>